<sequence length="82" mass="9461">MDKAQFSRDDKSKKGRLSSVLNGRISKDKPRRIKNVEGIVREVATSFQENPPNLSFQYMCHANNNASGRLSRCEMCNHWYRG</sequence>
<gene>
    <name evidence="2" type="ORF">BOKJ2_LOCUS712</name>
</gene>
<evidence type="ECO:0000313" key="3">
    <source>
        <dbReference type="Proteomes" id="UP000614601"/>
    </source>
</evidence>
<proteinExistence type="predicted"/>
<dbReference type="Proteomes" id="UP000783686">
    <property type="component" value="Unassembled WGS sequence"/>
</dbReference>
<protein>
    <submittedName>
        <fullName evidence="2">Uncharacterized protein</fullName>
    </submittedName>
</protein>
<evidence type="ECO:0000313" key="2">
    <source>
        <dbReference type="EMBL" id="CAD5206028.1"/>
    </source>
</evidence>
<dbReference type="EMBL" id="CAJFDH010000001">
    <property type="protein sequence ID" value="CAD5206028.1"/>
    <property type="molecule type" value="Genomic_DNA"/>
</dbReference>
<feature type="compositionally biased region" description="Basic and acidic residues" evidence="1">
    <location>
        <begin position="1"/>
        <end position="12"/>
    </location>
</feature>
<dbReference type="EMBL" id="CAJFCW020000001">
    <property type="protein sequence ID" value="CAG9080212.1"/>
    <property type="molecule type" value="Genomic_DNA"/>
</dbReference>
<comment type="caution">
    <text evidence="2">The sequence shown here is derived from an EMBL/GenBank/DDBJ whole genome shotgun (WGS) entry which is preliminary data.</text>
</comment>
<dbReference type="Proteomes" id="UP000614601">
    <property type="component" value="Unassembled WGS sequence"/>
</dbReference>
<name>A0A811JS85_9BILA</name>
<evidence type="ECO:0000256" key="1">
    <source>
        <dbReference type="SAM" id="MobiDB-lite"/>
    </source>
</evidence>
<accession>A0A811JS85</accession>
<organism evidence="2 3">
    <name type="scientific">Bursaphelenchus okinawaensis</name>
    <dbReference type="NCBI Taxonomy" id="465554"/>
    <lineage>
        <taxon>Eukaryota</taxon>
        <taxon>Metazoa</taxon>
        <taxon>Ecdysozoa</taxon>
        <taxon>Nematoda</taxon>
        <taxon>Chromadorea</taxon>
        <taxon>Rhabditida</taxon>
        <taxon>Tylenchina</taxon>
        <taxon>Tylenchomorpha</taxon>
        <taxon>Aphelenchoidea</taxon>
        <taxon>Aphelenchoididae</taxon>
        <taxon>Bursaphelenchus</taxon>
    </lineage>
</organism>
<dbReference type="AlphaFoldDB" id="A0A811JS85"/>
<feature type="region of interest" description="Disordered" evidence="1">
    <location>
        <begin position="1"/>
        <end position="28"/>
    </location>
</feature>
<keyword evidence="3" id="KW-1185">Reference proteome</keyword>
<reference evidence="2" key="1">
    <citation type="submission" date="2020-09" db="EMBL/GenBank/DDBJ databases">
        <authorList>
            <person name="Kikuchi T."/>
        </authorList>
    </citation>
    <scope>NUCLEOTIDE SEQUENCE</scope>
    <source>
        <strain evidence="2">SH1</strain>
    </source>
</reference>